<reference evidence="9" key="1">
    <citation type="submission" date="2014-08" db="EMBL/GenBank/DDBJ databases">
        <authorList>
            <person name="Murali S."/>
            <person name="Richards S."/>
            <person name="Bandaranaike D."/>
            <person name="Bellair M."/>
            <person name="Blankenburg K."/>
            <person name="Chao H."/>
            <person name="Dinh H."/>
            <person name="Doddapaneni H."/>
            <person name="Dugan-Rocha S."/>
            <person name="Elkadiri S."/>
            <person name="Gnanaolivu R."/>
            <person name="Hughes D."/>
            <person name="Lee S."/>
            <person name="Li M."/>
            <person name="Ming W."/>
            <person name="Munidasa M."/>
            <person name="Muniz J."/>
            <person name="Nguyen L."/>
            <person name="Osuji N."/>
            <person name="Pu L.-L."/>
            <person name="Puazo M."/>
            <person name="Skinner E."/>
            <person name="Qu C."/>
            <person name="Quiroz J."/>
            <person name="Raj R."/>
            <person name="Weissenberger G."/>
            <person name="Xin Y."/>
            <person name="Zou X."/>
            <person name="Han Y."/>
            <person name="Worley K."/>
            <person name="Muzny D."/>
            <person name="Gibbs R."/>
        </authorList>
    </citation>
    <scope>NUCLEOTIDE SEQUENCE</scope>
    <source>
        <strain evidence="9">HAZT.00-mixed</strain>
        <tissue evidence="9">Whole organism</tissue>
    </source>
</reference>
<dbReference type="Gene3D" id="1.25.40.180">
    <property type="match status" value="1"/>
</dbReference>
<evidence type="ECO:0000256" key="7">
    <source>
        <dbReference type="SAM" id="MobiDB-lite"/>
    </source>
</evidence>
<evidence type="ECO:0000256" key="2">
    <source>
        <dbReference type="ARBA" id="ARBA00018059"/>
    </source>
</evidence>
<dbReference type="PANTHER" id="PTHR23001:SF7">
    <property type="entry name" value="EUKARYOTIC TRANSLATION INITIATION FACTOR 5"/>
    <property type="match status" value="1"/>
</dbReference>
<dbReference type="AlphaFoldDB" id="A0A6A0H6J8"/>
<feature type="region of interest" description="Disordered" evidence="7">
    <location>
        <begin position="402"/>
        <end position="472"/>
    </location>
</feature>
<feature type="compositionally biased region" description="Acidic residues" evidence="7">
    <location>
        <begin position="460"/>
        <end position="472"/>
    </location>
</feature>
<organism evidence="9">
    <name type="scientific">Hyalella azteca</name>
    <name type="common">Amphipod</name>
    <dbReference type="NCBI Taxonomy" id="294128"/>
    <lineage>
        <taxon>Eukaryota</taxon>
        <taxon>Metazoa</taxon>
        <taxon>Ecdysozoa</taxon>
        <taxon>Arthropoda</taxon>
        <taxon>Crustacea</taxon>
        <taxon>Multicrustacea</taxon>
        <taxon>Malacostraca</taxon>
        <taxon>Eumalacostraca</taxon>
        <taxon>Peracarida</taxon>
        <taxon>Amphipoda</taxon>
        <taxon>Senticaudata</taxon>
        <taxon>Talitrida</taxon>
        <taxon>Talitroidea</taxon>
        <taxon>Hyalellidae</taxon>
        <taxon>Hyalella</taxon>
    </lineage>
</organism>
<dbReference type="FunFam" id="2.20.25.350:FF:000001">
    <property type="entry name" value="Eukaryotic translation initiation factor 5"/>
    <property type="match status" value="1"/>
</dbReference>
<accession>A0A6A0H6J8</accession>
<comment type="caution">
    <text evidence="9">The sequence shown here is derived from an EMBL/GenBank/DDBJ whole genome shotgun (WGS) entry which is preliminary data.</text>
</comment>
<comment type="similarity">
    <text evidence="1">Belongs to the eIF-2-beta/eIF-5 family.</text>
</comment>
<dbReference type="Gene3D" id="3.30.30.170">
    <property type="match status" value="2"/>
</dbReference>
<dbReference type="GO" id="GO:0005525">
    <property type="term" value="F:GTP binding"/>
    <property type="evidence" value="ECO:0007669"/>
    <property type="project" value="UniProtKB-KW"/>
</dbReference>
<dbReference type="PANTHER" id="PTHR23001">
    <property type="entry name" value="EUKARYOTIC TRANSLATION INITIATION FACTOR"/>
    <property type="match status" value="1"/>
</dbReference>
<reference evidence="9" key="2">
    <citation type="journal article" date="2018" name="Environ. Sci. Technol.">
        <title>The Toxicogenome of Hyalella azteca: A Model for Sediment Ecotoxicology and Evolutionary Toxicology.</title>
        <authorList>
            <person name="Poynton H.C."/>
            <person name="Hasenbein S."/>
            <person name="Benoit J.B."/>
            <person name="Sepulveda M.S."/>
            <person name="Poelchau M.F."/>
            <person name="Hughes D.S.T."/>
            <person name="Murali S.C."/>
            <person name="Chen S."/>
            <person name="Glastad K.M."/>
            <person name="Goodisman M.A.D."/>
            <person name="Werren J.H."/>
            <person name="Vineis J.H."/>
            <person name="Bowen J.L."/>
            <person name="Friedrich M."/>
            <person name="Jones J."/>
            <person name="Robertson H.M."/>
            <person name="Feyereisen R."/>
            <person name="Mechler-Hickson A."/>
            <person name="Mathers N."/>
            <person name="Lee C.E."/>
            <person name="Colbourne J.K."/>
            <person name="Biales A."/>
            <person name="Johnston J.S."/>
            <person name="Wellborn G.A."/>
            <person name="Rosendale A.J."/>
            <person name="Cridge A.G."/>
            <person name="Munoz-Torres M.C."/>
            <person name="Bain P.A."/>
            <person name="Manny A.R."/>
            <person name="Major K.M."/>
            <person name="Lambert F.N."/>
            <person name="Vulpe C.D."/>
            <person name="Tuck P."/>
            <person name="Blalock B.J."/>
            <person name="Lin Y.Y."/>
            <person name="Smith M.E."/>
            <person name="Ochoa-Acuna H."/>
            <person name="Chen M.M."/>
            <person name="Childers C.P."/>
            <person name="Qu J."/>
            <person name="Dugan S."/>
            <person name="Lee S.L."/>
            <person name="Chao H."/>
            <person name="Dinh H."/>
            <person name="Han Y."/>
            <person name="Doddapaneni H."/>
            <person name="Worley K.C."/>
            <person name="Muzny D.M."/>
            <person name="Gibbs R.A."/>
            <person name="Richards S."/>
        </authorList>
    </citation>
    <scope>NUCLEOTIDE SEQUENCE</scope>
    <source>
        <strain evidence="9">HAZT.00-mixed</strain>
        <tissue evidence="9">Whole organism</tissue>
    </source>
</reference>
<feature type="domain" description="W2" evidence="8">
    <location>
        <begin position="245"/>
        <end position="410"/>
    </location>
</feature>
<feature type="region of interest" description="Disordered" evidence="7">
    <location>
        <begin position="169"/>
        <end position="218"/>
    </location>
</feature>
<dbReference type="InterPro" id="IPR016190">
    <property type="entry name" value="Transl_init_fac_IF2/IF5_Zn-bd"/>
</dbReference>
<dbReference type="GO" id="GO:0005092">
    <property type="term" value="F:GDP-dissociation inhibitor activity"/>
    <property type="evidence" value="ECO:0007669"/>
    <property type="project" value="TreeGrafter"/>
</dbReference>
<dbReference type="CDD" id="cd11561">
    <property type="entry name" value="W2_eIF5"/>
    <property type="match status" value="1"/>
</dbReference>
<sequence>MHRMCAHNNDSPINISFRAIDTVNYNHLGPRDSRAAALVCPAALSPTSAMSYNVNRSVTDAFYRYKMPKLMAKVEGKDPCKFFGCELGAQTFFDFKNDRYIVNGSHDATKLQQLLDVFIKKFVLCPSCDNPETTLFPNEKKGIIKQTCKACGHQCQLDMRHKLTTFILKNPPDVKPDQLGNSKTQKKTRTKNLQPDSPNGGTNSASDDQKSDDDDWAMQSDVAASERMRDLSANVKRLTVSTHADRSQSERLELFYDYCKGKKNKGILVPGADVAVYKDIAAEADTLEVRENKGVMVLIELLFDENCVKQLTQYRILLLLFTHGNDKSQKYLLGALEKLVEMKKEALLPKVPHILKTLYDHDIVDEEVIVEWSKKASKKYVSKEMAQEIHKKAAPFLKWLQEAEEEDSSEEEDESDEDDLRIEYDDKALSMTLKEQEAKAAGPKKPAVAEIAPTQAAKDAEDDGSDIDIDDL</sequence>
<feature type="compositionally biased region" description="Low complexity" evidence="7">
    <location>
        <begin position="439"/>
        <end position="450"/>
    </location>
</feature>
<dbReference type="InterPro" id="IPR045196">
    <property type="entry name" value="IF2/IF5"/>
</dbReference>
<dbReference type="GO" id="GO:0071074">
    <property type="term" value="F:eukaryotic initiation factor eIF2 binding"/>
    <property type="evidence" value="ECO:0007669"/>
    <property type="project" value="TreeGrafter"/>
</dbReference>
<keyword evidence="4" id="KW-0547">Nucleotide-binding</keyword>
<dbReference type="GO" id="GO:0003743">
    <property type="term" value="F:translation initiation factor activity"/>
    <property type="evidence" value="ECO:0007669"/>
    <property type="project" value="UniProtKB-KW"/>
</dbReference>
<evidence type="ECO:0000256" key="1">
    <source>
        <dbReference type="ARBA" id="ARBA00010397"/>
    </source>
</evidence>
<dbReference type="SMART" id="SM00515">
    <property type="entry name" value="eIF5C"/>
    <property type="match status" value="1"/>
</dbReference>
<dbReference type="SUPFAM" id="SSF48371">
    <property type="entry name" value="ARM repeat"/>
    <property type="match status" value="1"/>
</dbReference>
<dbReference type="InterPro" id="IPR016189">
    <property type="entry name" value="Transl_init_fac_IF2/IF5_N"/>
</dbReference>
<dbReference type="Proteomes" id="UP000711488">
    <property type="component" value="Unassembled WGS sequence"/>
</dbReference>
<evidence type="ECO:0000256" key="5">
    <source>
        <dbReference type="ARBA" id="ARBA00022917"/>
    </source>
</evidence>
<keyword evidence="3" id="KW-0396">Initiation factor</keyword>
<evidence type="ECO:0000256" key="4">
    <source>
        <dbReference type="ARBA" id="ARBA00022741"/>
    </source>
</evidence>
<feature type="compositionally biased region" description="Acidic residues" evidence="7">
    <location>
        <begin position="402"/>
        <end position="420"/>
    </location>
</feature>
<dbReference type="InterPro" id="IPR016024">
    <property type="entry name" value="ARM-type_fold"/>
</dbReference>
<feature type="compositionally biased region" description="Polar residues" evidence="7">
    <location>
        <begin position="191"/>
        <end position="203"/>
    </location>
</feature>
<dbReference type="EMBL" id="JQDR03006845">
    <property type="protein sequence ID" value="KAA0199578.1"/>
    <property type="molecule type" value="Genomic_DNA"/>
</dbReference>
<dbReference type="OrthoDB" id="10250831at2759"/>
<dbReference type="Gene3D" id="2.20.25.350">
    <property type="match status" value="1"/>
</dbReference>
<evidence type="ECO:0000313" key="9">
    <source>
        <dbReference type="EMBL" id="KAA0199578.1"/>
    </source>
</evidence>
<dbReference type="GO" id="GO:0005829">
    <property type="term" value="C:cytosol"/>
    <property type="evidence" value="ECO:0007669"/>
    <property type="project" value="TreeGrafter"/>
</dbReference>
<keyword evidence="6" id="KW-0342">GTP-binding</keyword>
<dbReference type="SUPFAM" id="SSF75689">
    <property type="entry name" value="Zinc-binding domain of translation initiation factor 2 beta"/>
    <property type="match status" value="1"/>
</dbReference>
<evidence type="ECO:0000256" key="3">
    <source>
        <dbReference type="ARBA" id="ARBA00022540"/>
    </source>
</evidence>
<proteinExistence type="inferred from homology"/>
<name>A0A6A0H6J8_HYAAZ</name>
<keyword evidence="5" id="KW-0648">Protein biosynthesis</keyword>
<dbReference type="SMART" id="SM00653">
    <property type="entry name" value="eIF2B_5"/>
    <property type="match status" value="1"/>
</dbReference>
<dbReference type="InterPro" id="IPR002735">
    <property type="entry name" value="Transl_init_fac_IF2/IF5_dom"/>
</dbReference>
<dbReference type="SUPFAM" id="SSF100966">
    <property type="entry name" value="Translation initiation factor 2 beta, aIF2beta, N-terminal domain"/>
    <property type="match status" value="1"/>
</dbReference>
<evidence type="ECO:0000256" key="6">
    <source>
        <dbReference type="ARBA" id="ARBA00023134"/>
    </source>
</evidence>
<reference evidence="9" key="3">
    <citation type="submission" date="2019-06" db="EMBL/GenBank/DDBJ databases">
        <authorList>
            <person name="Poynton C."/>
            <person name="Hasenbein S."/>
            <person name="Benoit J.B."/>
            <person name="Sepulveda M.S."/>
            <person name="Poelchau M.F."/>
            <person name="Murali S.C."/>
            <person name="Chen S."/>
            <person name="Glastad K.M."/>
            <person name="Werren J.H."/>
            <person name="Vineis J.H."/>
            <person name="Bowen J.L."/>
            <person name="Friedrich M."/>
            <person name="Jones J."/>
            <person name="Robertson H.M."/>
            <person name="Feyereisen R."/>
            <person name="Mechler-Hickson A."/>
            <person name="Mathers N."/>
            <person name="Lee C.E."/>
            <person name="Colbourne J.K."/>
            <person name="Biales A."/>
            <person name="Johnston J.S."/>
            <person name="Wellborn G.A."/>
            <person name="Rosendale A.J."/>
            <person name="Cridge A.G."/>
            <person name="Munoz-Torres M.C."/>
            <person name="Bain P.A."/>
            <person name="Manny A.R."/>
            <person name="Major K.M."/>
            <person name="Lambert F.N."/>
            <person name="Vulpe C.D."/>
            <person name="Tuck P."/>
            <person name="Blalock B.J."/>
            <person name="Lin Y.-Y."/>
            <person name="Smith M.E."/>
            <person name="Ochoa-Acuna H."/>
            <person name="Chen M.-J.M."/>
            <person name="Childers C.P."/>
            <person name="Qu J."/>
            <person name="Dugan S."/>
            <person name="Lee S.L."/>
            <person name="Chao H."/>
            <person name="Dinh H."/>
            <person name="Han Y."/>
            <person name="Doddapaneni H."/>
            <person name="Worley K.C."/>
            <person name="Muzny D.M."/>
            <person name="Gibbs R.A."/>
            <person name="Richards S."/>
        </authorList>
    </citation>
    <scope>NUCLEOTIDE SEQUENCE</scope>
    <source>
        <strain evidence="9">HAZT.00-mixed</strain>
        <tissue evidence="9">Whole organism</tissue>
    </source>
</reference>
<dbReference type="InterPro" id="IPR003307">
    <property type="entry name" value="W2_domain"/>
</dbReference>
<dbReference type="PROSITE" id="PS51363">
    <property type="entry name" value="W2"/>
    <property type="match status" value="1"/>
</dbReference>
<dbReference type="GO" id="GO:0001732">
    <property type="term" value="P:formation of cytoplasmic translation initiation complex"/>
    <property type="evidence" value="ECO:0007669"/>
    <property type="project" value="TreeGrafter"/>
</dbReference>
<feature type="compositionally biased region" description="Basic and acidic residues" evidence="7">
    <location>
        <begin position="421"/>
        <end position="438"/>
    </location>
</feature>
<evidence type="ECO:0000259" key="8">
    <source>
        <dbReference type="PROSITE" id="PS51363"/>
    </source>
</evidence>
<dbReference type="Pfam" id="PF01873">
    <property type="entry name" value="eIF-5_eIF-2B"/>
    <property type="match status" value="1"/>
</dbReference>
<protein>
    <recommendedName>
        <fullName evidence="2">Eukaryotic translation initiation factor 5</fullName>
    </recommendedName>
</protein>
<dbReference type="Pfam" id="PF02020">
    <property type="entry name" value="W2"/>
    <property type="match status" value="1"/>
</dbReference>
<gene>
    <name evidence="9" type="ORF">HAZT_HAZT008328</name>
</gene>